<dbReference type="InterPro" id="IPR011042">
    <property type="entry name" value="6-blade_b-propeller_TolB-like"/>
</dbReference>
<evidence type="ECO:0000313" key="4">
    <source>
        <dbReference type="Proteomes" id="UP000593765"/>
    </source>
</evidence>
<feature type="chain" id="PRO_5034965711" evidence="1">
    <location>
        <begin position="20"/>
        <end position="546"/>
    </location>
</feature>
<sequence>MSVRTIGRLFVFSSAVALAAGVMWVAAPESAGVAIGAPPVATPAPESVADISARLARLFCVERATPLSGKELGSLKVGVRPNPAASAATPRPDVRWLVPDIAIRVRGEHVVRDAATRQWMVGTYDAGERAVIGSATYKDIDELYAALDYHALPKPPEGFTLCEVARLPDFPTRLASDGKGGPLFVLCQSGDVYRVDRGRDPSLPRRVLEARSYLKAGYWFTLGLMLDPDGRLYVVANERDDTVTPVMNRVTIFRTAPRSADAVTLKQEPWLKVEFPYEIKTFNHGVSHIAAGPDGCFYVNSGSRTDAGEEGEDPRFAQIGEIDLTACVWRIDPRNDPPRVEVFARGLRNTYGFCWDARGRMIATDNGPNRDAPEELNFIEQGRHYGFPYAFSDLAERPYTHTPKAPKPAGEFVKPIPNLGPDGGYADGRAISTFTPHSCPSGIVCLGADFPEAYRGAFLVARFGNMIPGSTASGFDLLRLDLQDNDGKPQGVKVHRMLSPLGRPIDVHHWGEGTIAICEYAREVTFPSSVPMLPGRILELRAEGRR</sequence>
<protein>
    <submittedName>
        <fullName evidence="3">PQQ-dependent sugar dehydrogenase</fullName>
    </submittedName>
</protein>
<gene>
    <name evidence="3" type="ORF">IPV69_14960</name>
</gene>
<dbReference type="KEGG" id="hbs:IPV69_14960"/>
<reference evidence="3 4" key="1">
    <citation type="submission" date="2020-10" db="EMBL/GenBank/DDBJ databases">
        <title>Wide distribution of Phycisphaera-like planctomycetes from WD2101 soil group in peatlands and genome analysis of the first cultivated representative.</title>
        <authorList>
            <person name="Dedysh S.N."/>
            <person name="Beletsky A.V."/>
            <person name="Ivanova A."/>
            <person name="Kulichevskaya I.S."/>
            <person name="Suzina N.E."/>
            <person name="Philippov D.A."/>
            <person name="Rakitin A.L."/>
            <person name="Mardanov A.V."/>
            <person name="Ravin N.V."/>
        </authorList>
    </citation>
    <scope>NUCLEOTIDE SEQUENCE [LARGE SCALE GENOMIC DNA]</scope>
    <source>
        <strain evidence="3 4">M1803</strain>
    </source>
</reference>
<dbReference type="Gene3D" id="2.120.10.30">
    <property type="entry name" value="TolB, C-terminal domain"/>
    <property type="match status" value="1"/>
</dbReference>
<dbReference type="InterPro" id="IPR011041">
    <property type="entry name" value="Quinoprot_gluc/sorb_DH_b-prop"/>
</dbReference>
<feature type="signal peptide" evidence="1">
    <location>
        <begin position="1"/>
        <end position="19"/>
    </location>
</feature>
<dbReference type="SUPFAM" id="SSF50952">
    <property type="entry name" value="Soluble quinoprotein glucose dehydrogenase"/>
    <property type="match status" value="1"/>
</dbReference>
<name>A0A7M2WQ34_9BACT</name>
<evidence type="ECO:0000313" key="3">
    <source>
        <dbReference type="EMBL" id="QOV87588.1"/>
    </source>
</evidence>
<dbReference type="EMBL" id="CP063458">
    <property type="protein sequence ID" value="QOV87588.1"/>
    <property type="molecule type" value="Genomic_DNA"/>
</dbReference>
<dbReference type="AlphaFoldDB" id="A0A7M2WQ34"/>
<evidence type="ECO:0000259" key="2">
    <source>
        <dbReference type="Pfam" id="PF07995"/>
    </source>
</evidence>
<keyword evidence="4" id="KW-1185">Reference proteome</keyword>
<feature type="domain" description="Glucose/Sorbosone dehydrogenase" evidence="2">
    <location>
        <begin position="263"/>
        <end position="393"/>
    </location>
</feature>
<dbReference type="Pfam" id="PF07995">
    <property type="entry name" value="GSDH"/>
    <property type="match status" value="1"/>
</dbReference>
<organism evidence="3 4">
    <name type="scientific">Humisphaera borealis</name>
    <dbReference type="NCBI Taxonomy" id="2807512"/>
    <lineage>
        <taxon>Bacteria</taxon>
        <taxon>Pseudomonadati</taxon>
        <taxon>Planctomycetota</taxon>
        <taxon>Phycisphaerae</taxon>
        <taxon>Tepidisphaerales</taxon>
        <taxon>Tepidisphaeraceae</taxon>
        <taxon>Humisphaera</taxon>
    </lineage>
</organism>
<keyword evidence="1" id="KW-0732">Signal</keyword>
<dbReference type="PANTHER" id="PTHR19328:SF13">
    <property type="entry name" value="HIPL1 PROTEIN"/>
    <property type="match status" value="1"/>
</dbReference>
<dbReference type="InterPro" id="IPR012938">
    <property type="entry name" value="Glc/Sorbosone_DH"/>
</dbReference>
<proteinExistence type="predicted"/>
<evidence type="ECO:0000256" key="1">
    <source>
        <dbReference type="SAM" id="SignalP"/>
    </source>
</evidence>
<dbReference type="PANTHER" id="PTHR19328">
    <property type="entry name" value="HEDGEHOG-INTERACTING PROTEIN"/>
    <property type="match status" value="1"/>
</dbReference>
<dbReference type="Proteomes" id="UP000593765">
    <property type="component" value="Chromosome"/>
</dbReference>
<accession>A0A7M2WQ34</accession>
<dbReference type="RefSeq" id="WP_206290495.1">
    <property type="nucleotide sequence ID" value="NZ_CP063458.1"/>
</dbReference>